<feature type="domain" description="THIF-type NAD/FAD binding fold" evidence="1">
    <location>
        <begin position="11"/>
        <end position="238"/>
    </location>
</feature>
<dbReference type="GO" id="GO:0061503">
    <property type="term" value="F:tRNA threonylcarbamoyladenosine dehydratase"/>
    <property type="evidence" value="ECO:0007669"/>
    <property type="project" value="TreeGrafter"/>
</dbReference>
<protein>
    <submittedName>
        <fullName evidence="2">tRNA A37 threonylcarbamoyladenosine dehydratase</fullName>
    </submittedName>
</protein>
<evidence type="ECO:0000313" key="3">
    <source>
        <dbReference type="Proteomes" id="UP001185092"/>
    </source>
</evidence>
<reference evidence="2" key="1">
    <citation type="submission" date="2023-07" db="EMBL/GenBank/DDBJ databases">
        <title>Genomic Encyclopedia of Type Strains, Phase IV (KMG-IV): sequencing the most valuable type-strain genomes for metagenomic binning, comparative biology and taxonomic classification.</title>
        <authorList>
            <person name="Goeker M."/>
        </authorList>
    </citation>
    <scope>NUCLEOTIDE SEQUENCE</scope>
    <source>
        <strain evidence="2">DSM 26174</strain>
    </source>
</reference>
<comment type="caution">
    <text evidence="2">The sequence shown here is derived from an EMBL/GenBank/DDBJ whole genome shotgun (WGS) entry which is preliminary data.</text>
</comment>
<dbReference type="Pfam" id="PF00899">
    <property type="entry name" value="ThiF"/>
    <property type="match status" value="1"/>
</dbReference>
<proteinExistence type="predicted"/>
<dbReference type="GO" id="GO:0008641">
    <property type="term" value="F:ubiquitin-like modifier activating enzyme activity"/>
    <property type="evidence" value="ECO:0007669"/>
    <property type="project" value="InterPro"/>
</dbReference>
<evidence type="ECO:0000259" key="1">
    <source>
        <dbReference type="Pfam" id="PF00899"/>
    </source>
</evidence>
<dbReference type="Gene3D" id="3.40.50.720">
    <property type="entry name" value="NAD(P)-binding Rossmann-like Domain"/>
    <property type="match status" value="1"/>
</dbReference>
<gene>
    <name evidence="2" type="ORF">HNQ88_004795</name>
</gene>
<dbReference type="InterPro" id="IPR045886">
    <property type="entry name" value="ThiF/MoeB/HesA"/>
</dbReference>
<dbReference type="CDD" id="cd00755">
    <property type="entry name" value="YgdL_like"/>
    <property type="match status" value="1"/>
</dbReference>
<dbReference type="EMBL" id="JAVDQD010000010">
    <property type="protein sequence ID" value="MDR6241708.1"/>
    <property type="molecule type" value="Genomic_DNA"/>
</dbReference>
<dbReference type="RefSeq" id="WP_309942727.1">
    <property type="nucleotide sequence ID" value="NZ_AP025308.1"/>
</dbReference>
<organism evidence="2 3">
    <name type="scientific">Aureibacter tunicatorum</name>
    <dbReference type="NCBI Taxonomy" id="866807"/>
    <lineage>
        <taxon>Bacteria</taxon>
        <taxon>Pseudomonadati</taxon>
        <taxon>Bacteroidota</taxon>
        <taxon>Cytophagia</taxon>
        <taxon>Cytophagales</taxon>
        <taxon>Persicobacteraceae</taxon>
        <taxon>Aureibacter</taxon>
    </lineage>
</organism>
<dbReference type="GO" id="GO:0061504">
    <property type="term" value="P:cyclic threonylcarbamoyladenosine biosynthetic process"/>
    <property type="evidence" value="ECO:0007669"/>
    <property type="project" value="TreeGrafter"/>
</dbReference>
<keyword evidence="3" id="KW-1185">Reference proteome</keyword>
<dbReference type="PANTHER" id="PTHR43267:SF1">
    <property type="entry name" value="TRNA THREONYLCARBAMOYLADENOSINE DEHYDRATASE"/>
    <property type="match status" value="1"/>
</dbReference>
<dbReference type="InterPro" id="IPR035985">
    <property type="entry name" value="Ubiquitin-activating_enz"/>
</dbReference>
<dbReference type="InterPro" id="IPR000594">
    <property type="entry name" value="ThiF_NAD_FAD-bd"/>
</dbReference>
<dbReference type="SUPFAM" id="SSF69572">
    <property type="entry name" value="Activating enzymes of the ubiquitin-like proteins"/>
    <property type="match status" value="1"/>
</dbReference>
<dbReference type="PANTHER" id="PTHR43267">
    <property type="entry name" value="TRNA THREONYLCARBAMOYLADENOSINE DEHYDRATASE"/>
    <property type="match status" value="1"/>
</dbReference>
<evidence type="ECO:0000313" key="2">
    <source>
        <dbReference type="EMBL" id="MDR6241708.1"/>
    </source>
</evidence>
<accession>A0AAE4BVG3</accession>
<name>A0AAE4BVG3_9BACT</name>
<dbReference type="Proteomes" id="UP001185092">
    <property type="component" value="Unassembled WGS sequence"/>
</dbReference>
<dbReference type="AlphaFoldDB" id="A0AAE4BVG3"/>
<sequence>METWFERTELLLGEDQVKKLNDANVLVIGLGGVGGICAEMIGRSGVGKMTIIDGDTVARSNRNRQIAALSSTEGKLKSEIMRERLIDINPDLDLTVISEYIEAEEMGNLLDQPFDYVVDCIDTLAPKIVFISEALKRGHNLVSSMGAGGKIDPTQARVANLWDTYNCKLAFFVRKRLRRMGVEEKRFPVVFSPEAIDKSRVYEAEGKNKKSVIGTLSVLPATFGVFCASLVIRGILGEKLI</sequence>